<reference evidence="5 6" key="1">
    <citation type="journal article" date="2008" name="Proc. Natl. Acad. Sci. U.S.A.">
        <title>Niche adaptation and genome expansion in the chlorophyll d-producing cyanobacterium Acaryochloris marina.</title>
        <authorList>
            <person name="Swingley W.D."/>
            <person name="Chen M."/>
            <person name="Cheung P.C."/>
            <person name="Conrad A.L."/>
            <person name="Dejesa L.C."/>
            <person name="Hao J."/>
            <person name="Honchak B.M."/>
            <person name="Karbach L.E."/>
            <person name="Kurdoglu A."/>
            <person name="Lahiri S."/>
            <person name="Mastrian S.D."/>
            <person name="Miyashita H."/>
            <person name="Page L."/>
            <person name="Ramakrishna P."/>
            <person name="Satoh S."/>
            <person name="Sattley W.M."/>
            <person name="Shimada Y."/>
            <person name="Taylor H.L."/>
            <person name="Tomo T."/>
            <person name="Tsuchiya T."/>
            <person name="Wang Z.T."/>
            <person name="Raymond J."/>
            <person name="Mimuro M."/>
            <person name="Blankenship R.E."/>
            <person name="Touchman J.W."/>
        </authorList>
    </citation>
    <scope>NUCLEOTIDE SEQUENCE [LARGE SCALE GENOMIC DNA]</scope>
    <source>
        <strain evidence="6">MBIC 11017</strain>
        <plasmid evidence="6">Plasmid pREB2</plasmid>
    </source>
</reference>
<organism evidence="5 6">
    <name type="scientific">Acaryochloris marina (strain MBIC 11017)</name>
    <dbReference type="NCBI Taxonomy" id="329726"/>
    <lineage>
        <taxon>Bacteria</taxon>
        <taxon>Bacillati</taxon>
        <taxon>Cyanobacteriota</taxon>
        <taxon>Cyanophyceae</taxon>
        <taxon>Acaryochloridales</taxon>
        <taxon>Acaryochloridaceae</taxon>
        <taxon>Acaryochloris</taxon>
    </lineage>
</organism>
<keyword evidence="6" id="KW-1185">Reference proteome</keyword>
<dbReference type="InterPro" id="IPR051531">
    <property type="entry name" value="N-acetyltransferase"/>
</dbReference>
<gene>
    <name evidence="5" type="ordered locus">AM1_B0065</name>
</gene>
<comment type="similarity">
    <text evidence="3">Belongs to the acetyltransferase family. RimJ subfamily.</text>
</comment>
<dbReference type="GO" id="GO:0016747">
    <property type="term" value="F:acyltransferase activity, transferring groups other than amino-acyl groups"/>
    <property type="evidence" value="ECO:0007669"/>
    <property type="project" value="InterPro"/>
</dbReference>
<dbReference type="PROSITE" id="PS51186">
    <property type="entry name" value="GNAT"/>
    <property type="match status" value="2"/>
</dbReference>
<feature type="domain" description="N-acetyltransferase" evidence="4">
    <location>
        <begin position="194"/>
        <end position="356"/>
    </location>
</feature>
<dbReference type="PANTHER" id="PTHR43792:SF8">
    <property type="entry name" value="[RIBOSOMAL PROTEIN US5]-ALANINE N-ACETYLTRANSFERASE"/>
    <property type="match status" value="1"/>
</dbReference>
<proteinExistence type="inferred from homology"/>
<evidence type="ECO:0000313" key="6">
    <source>
        <dbReference type="Proteomes" id="UP000000268"/>
    </source>
</evidence>
<keyword evidence="2" id="KW-0012">Acyltransferase</keyword>
<protein>
    <submittedName>
        <fullName evidence="5">Acetyltransferase, gnat family, putative</fullName>
    </submittedName>
</protein>
<dbReference type="Proteomes" id="UP000000268">
    <property type="component" value="Plasmid pREB2"/>
</dbReference>
<dbReference type="RefSeq" id="WP_012166943.1">
    <property type="nucleotide sequence ID" value="NC_009927.1"/>
</dbReference>
<evidence type="ECO:0000313" key="5">
    <source>
        <dbReference type="EMBL" id="ABW31791.1"/>
    </source>
</evidence>
<evidence type="ECO:0000259" key="4">
    <source>
        <dbReference type="PROSITE" id="PS51186"/>
    </source>
</evidence>
<dbReference type="Pfam" id="PF13673">
    <property type="entry name" value="Acetyltransf_10"/>
    <property type="match status" value="1"/>
</dbReference>
<dbReference type="Pfam" id="PF13302">
    <property type="entry name" value="Acetyltransf_3"/>
    <property type="match status" value="1"/>
</dbReference>
<keyword evidence="1 5" id="KW-0808">Transferase</keyword>
<keyword evidence="5" id="KW-0614">Plasmid</keyword>
<geneLocation type="plasmid" evidence="5 6">
    <name>pREB2</name>
</geneLocation>
<dbReference type="InterPro" id="IPR000182">
    <property type="entry name" value="GNAT_dom"/>
</dbReference>
<evidence type="ECO:0000256" key="2">
    <source>
        <dbReference type="ARBA" id="ARBA00023315"/>
    </source>
</evidence>
<feature type="domain" description="N-acetyltransferase" evidence="4">
    <location>
        <begin position="5"/>
        <end position="155"/>
    </location>
</feature>
<sequence>MTNSLTLREAKPEEAIQLSGLAMRSKSYWGYSDDFMEACRDELTVTSEMIQDSKFHYVVAEMANEVVGFYGVERLSSLQFELEALFVDPVHIGSGIGRALITHARDFIGESGGRSLIIQGDPNAEEFYLAVGAQLIGEKESDSIPGRFLPIFRMEIAESKDTRTVSLESETLEFRQRPKSAKTFVGEPINTEHLQIRPFTRGDIEPFTRFMTDQESTRFLTFGDEQKSSQGARDLLEATITSYGTEHPMLAFAVEAPKTSTFIGFCGLTPHDEETIEIMYAIMPDARRKGYATEVAAVLSQYALNKLGYLRVIAPIAPANEVSKIVATKVGFKDNGLVTDVNSGELVHQFIWLSGN</sequence>
<name>A8ZM22_ACAM1</name>
<dbReference type="SUPFAM" id="SSF55729">
    <property type="entry name" value="Acyl-CoA N-acyltransferases (Nat)"/>
    <property type="match status" value="2"/>
</dbReference>
<dbReference type="InterPro" id="IPR016181">
    <property type="entry name" value="Acyl_CoA_acyltransferase"/>
</dbReference>
<evidence type="ECO:0000256" key="1">
    <source>
        <dbReference type="ARBA" id="ARBA00022679"/>
    </source>
</evidence>
<dbReference type="CDD" id="cd04301">
    <property type="entry name" value="NAT_SF"/>
    <property type="match status" value="1"/>
</dbReference>
<evidence type="ECO:0000256" key="3">
    <source>
        <dbReference type="ARBA" id="ARBA00038502"/>
    </source>
</evidence>
<dbReference type="Gene3D" id="3.40.630.30">
    <property type="match status" value="2"/>
</dbReference>
<dbReference type="EMBL" id="CP000839">
    <property type="protein sequence ID" value="ABW31791.1"/>
    <property type="molecule type" value="Genomic_DNA"/>
</dbReference>
<dbReference type="KEGG" id="amr:AM1_B0065"/>
<dbReference type="PANTHER" id="PTHR43792">
    <property type="entry name" value="GNAT FAMILY, PUTATIVE (AFU_ORTHOLOGUE AFUA_3G00765)-RELATED-RELATED"/>
    <property type="match status" value="1"/>
</dbReference>
<dbReference type="HOGENOM" id="CLU_777609_0_0_3"/>
<accession>A8ZM22</accession>
<dbReference type="AlphaFoldDB" id="A8ZM22"/>